<gene>
    <name evidence="2" type="ORF">G4Z16_00865</name>
</gene>
<reference evidence="3" key="1">
    <citation type="submission" date="2020-02" db="EMBL/GenBank/DDBJ databases">
        <title>Streptomyces sp. ASO4wet.</title>
        <authorList>
            <person name="Risdian C."/>
            <person name="Landwehr W."/>
            <person name="Schupp P."/>
            <person name="Wink J."/>
        </authorList>
    </citation>
    <scope>NUCLEOTIDE SEQUENCE [LARGE SCALE GENOMIC DNA]</scope>
    <source>
        <strain evidence="3">ASO4wet</strain>
    </source>
</reference>
<keyword evidence="3" id="KW-1185">Reference proteome</keyword>
<protein>
    <submittedName>
        <fullName evidence="2">Uncharacterized protein</fullName>
    </submittedName>
</protein>
<accession>A0A7T1T2J5</accession>
<organism evidence="2 3">
    <name type="scientific">Streptomyces bathyalis</name>
    <dbReference type="NCBI Taxonomy" id="2710756"/>
    <lineage>
        <taxon>Bacteria</taxon>
        <taxon>Bacillati</taxon>
        <taxon>Actinomycetota</taxon>
        <taxon>Actinomycetes</taxon>
        <taxon>Kitasatosporales</taxon>
        <taxon>Streptomycetaceae</taxon>
        <taxon>Streptomyces</taxon>
    </lineage>
</organism>
<evidence type="ECO:0000313" key="2">
    <source>
        <dbReference type="EMBL" id="QPP05178.1"/>
    </source>
</evidence>
<evidence type="ECO:0000256" key="1">
    <source>
        <dbReference type="SAM" id="MobiDB-lite"/>
    </source>
</evidence>
<dbReference type="EMBL" id="CP048882">
    <property type="protein sequence ID" value="QPP05178.1"/>
    <property type="molecule type" value="Genomic_DNA"/>
</dbReference>
<sequence>MIDRPADFELYDNVGRTTEQINAYNTGTPTEDDLRRWARTDRLDPPGRVLAAWSQRLAASSDPSEFQKTLREVLDGEDDALGRLHQFLETAQIWCEEHGHTQQAHRFQAAAETLQTLYEDLALAQPDSRTSPAPAAVTPPAPKSTPGRHR</sequence>
<name>A0A7T1T2J5_9ACTN</name>
<proteinExistence type="predicted"/>
<dbReference type="AlphaFoldDB" id="A0A7T1T2J5"/>
<evidence type="ECO:0000313" key="3">
    <source>
        <dbReference type="Proteomes" id="UP000595046"/>
    </source>
</evidence>
<feature type="region of interest" description="Disordered" evidence="1">
    <location>
        <begin position="124"/>
        <end position="150"/>
    </location>
</feature>
<dbReference type="KEGG" id="sbat:G4Z16_00865"/>
<dbReference type="Proteomes" id="UP000595046">
    <property type="component" value="Chromosome"/>
</dbReference>
<dbReference type="RefSeq" id="WP_197348678.1">
    <property type="nucleotide sequence ID" value="NZ_CP048882.1"/>
</dbReference>